<keyword evidence="1" id="KW-0812">Transmembrane</keyword>
<evidence type="ECO:0000256" key="1">
    <source>
        <dbReference type="SAM" id="Phobius"/>
    </source>
</evidence>
<sequence length="214" mass="25336">MDRIIKKEVAHFVSKHKFFFHMRSVVVLPILFAISLVLFGNYYLFSGTKKSIERYKENPPFRIEDVTGSGGVHFLLDKDKNTVWRKKQNAKEDFDFFLEMKLSHFWEGSIFLPRKFQDLTVYACPGESLPAFQMRFLLRESINVDKELRMPKDELTFVYRFEEKNKSQVSIPLLKLPKFQKETNYPKNIYILTPEFKILSSEGCLSEVELKEIK</sequence>
<dbReference type="STRING" id="1257025.LEP1GSC203_0611"/>
<comment type="caution">
    <text evidence="2">The sequence shown here is derived from an EMBL/GenBank/DDBJ whole genome shotgun (WGS) entry which is preliminary data.</text>
</comment>
<keyword evidence="1" id="KW-1133">Transmembrane helix</keyword>
<dbReference type="AlphaFoldDB" id="N1VZD8"/>
<proteinExistence type="predicted"/>
<organism evidence="2 3">
    <name type="scientific">Leptospira terpstrae serovar Hualin str. LT 11-33 = ATCC 700639</name>
    <dbReference type="NCBI Taxonomy" id="1257025"/>
    <lineage>
        <taxon>Bacteria</taxon>
        <taxon>Pseudomonadati</taxon>
        <taxon>Spirochaetota</taxon>
        <taxon>Spirochaetia</taxon>
        <taxon>Leptospirales</taxon>
        <taxon>Leptospiraceae</taxon>
        <taxon>Leptospira</taxon>
    </lineage>
</organism>
<evidence type="ECO:0000313" key="3">
    <source>
        <dbReference type="Proteomes" id="UP000012371"/>
    </source>
</evidence>
<accession>N1VZD8</accession>
<gene>
    <name evidence="2" type="ORF">LEP1GSC203_0611</name>
</gene>
<evidence type="ECO:0000313" key="2">
    <source>
        <dbReference type="EMBL" id="EMY60781.1"/>
    </source>
</evidence>
<dbReference type="Proteomes" id="UP000012371">
    <property type="component" value="Unassembled WGS sequence"/>
</dbReference>
<keyword evidence="1" id="KW-0472">Membrane</keyword>
<reference evidence="2" key="1">
    <citation type="submission" date="2013-03" db="EMBL/GenBank/DDBJ databases">
        <authorList>
            <person name="Harkins D.M."/>
            <person name="Durkin A.S."/>
            <person name="Brinkac L.M."/>
            <person name="Haft D.H."/>
            <person name="Selengut J.D."/>
            <person name="Sanka R."/>
            <person name="DePew J."/>
            <person name="Purushe J."/>
            <person name="Hartskeerl R.A."/>
            <person name="Ahmed A."/>
            <person name="van der Linden H."/>
            <person name="Goris M.G.A."/>
            <person name="Vinetz J.M."/>
            <person name="Sutton G.G."/>
            <person name="Nierman W.C."/>
            <person name="Fouts D.E."/>
        </authorList>
    </citation>
    <scope>NUCLEOTIDE SEQUENCE [LARGE SCALE GENOMIC DNA]</scope>
    <source>
        <strain evidence="2">LT 11-33</strain>
    </source>
</reference>
<protein>
    <submittedName>
        <fullName evidence="2">Uncharacterized protein</fullName>
    </submittedName>
</protein>
<name>N1VZD8_9LEPT</name>
<keyword evidence="3" id="KW-1185">Reference proteome</keyword>
<dbReference type="EMBL" id="AOGW02000011">
    <property type="protein sequence ID" value="EMY60781.1"/>
    <property type="molecule type" value="Genomic_DNA"/>
</dbReference>
<feature type="transmembrane region" description="Helical" evidence="1">
    <location>
        <begin position="25"/>
        <end position="45"/>
    </location>
</feature>